<dbReference type="GO" id="GO:0003856">
    <property type="term" value="F:3-dehydroquinate synthase activity"/>
    <property type="evidence" value="ECO:0007669"/>
    <property type="project" value="UniProtKB-UniRule"/>
</dbReference>
<dbReference type="Proteomes" id="UP000231383">
    <property type="component" value="Unassembled WGS sequence"/>
</dbReference>
<keyword evidence="7" id="KW-0520">NAD</keyword>
<dbReference type="InterPro" id="IPR016037">
    <property type="entry name" value="DHQ_synth_AroB"/>
</dbReference>
<proteinExistence type="predicted"/>
<feature type="domain" description="3-dehydroquinate synthase N-terminal" evidence="11">
    <location>
        <begin position="72"/>
        <end position="183"/>
    </location>
</feature>
<organism evidence="13 14">
    <name type="scientific">Candidatus Roizmanbacteria bacterium CG_4_9_14_0_2_um_filter_39_13</name>
    <dbReference type="NCBI Taxonomy" id="1974839"/>
    <lineage>
        <taxon>Bacteria</taxon>
        <taxon>Candidatus Roizmaniibacteriota</taxon>
    </lineage>
</organism>
<dbReference type="InterPro" id="IPR030960">
    <property type="entry name" value="DHQS/DOIS_N"/>
</dbReference>
<comment type="cofactor">
    <cofactor evidence="3">
        <name>Zn(2+)</name>
        <dbReference type="ChEBI" id="CHEBI:29105"/>
    </cofactor>
</comment>
<dbReference type="EMBL" id="PFSC01000188">
    <property type="protein sequence ID" value="PJC30163.1"/>
    <property type="molecule type" value="Genomic_DNA"/>
</dbReference>
<dbReference type="EC" id="4.2.3.4" evidence="10"/>
<dbReference type="Gene3D" id="3.40.50.1970">
    <property type="match status" value="1"/>
</dbReference>
<sequence length="364" mass="39674">MKTINISIQHISKKYSVFIGEKLIATLSNLISLNSYSQAYVITDSTVAPHYLEPVTKALQESFSNEKIHSYIFDAGEKSKQLSTVENIYQNMAEKNLDRKSVVINLGGGVVTDLGGFAASTYLRGLPFINISTTLEGMVDASVGGKTGANLGTMKNYVGTFSQPKAVITDVSTLHTLPHRTLIQGYAEVLKHGLIADKKYFEEVSEKPFSEFNSKKQIDIIARSVEIKVDIVRQDEYESSTRKLLNFGHTIGHVLESLSFSSSNPLYHGEAVAIGMVAEAKIAALSGMISDTDFNKIASAIQIVGLPIKYTAKTSVDEIYSLLSTDKKNSGGKIKWTLLSAIGAGEENVEIGESFVRKAIAYIL</sequence>
<evidence type="ECO:0000256" key="3">
    <source>
        <dbReference type="ARBA" id="ARBA00001947"/>
    </source>
</evidence>
<evidence type="ECO:0000256" key="6">
    <source>
        <dbReference type="ARBA" id="ARBA00022833"/>
    </source>
</evidence>
<dbReference type="SUPFAM" id="SSF56796">
    <property type="entry name" value="Dehydroquinate synthase-like"/>
    <property type="match status" value="1"/>
</dbReference>
<feature type="domain" description="3-dehydroquinate synthase C-terminal" evidence="12">
    <location>
        <begin position="185"/>
        <end position="329"/>
    </location>
</feature>
<evidence type="ECO:0000256" key="2">
    <source>
        <dbReference type="ARBA" id="ARBA00001941"/>
    </source>
</evidence>
<name>A0A2M8EWC4_9BACT</name>
<comment type="caution">
    <text evidence="13">The sequence shown here is derived from an EMBL/GenBank/DDBJ whole genome shotgun (WGS) entry which is preliminary data.</text>
</comment>
<comment type="cofactor">
    <cofactor evidence="2">
        <name>Co(2+)</name>
        <dbReference type="ChEBI" id="CHEBI:48828"/>
    </cofactor>
</comment>
<dbReference type="GO" id="GO:0005737">
    <property type="term" value="C:cytoplasm"/>
    <property type="evidence" value="ECO:0007669"/>
    <property type="project" value="InterPro"/>
</dbReference>
<dbReference type="InterPro" id="IPR056179">
    <property type="entry name" value="DHQS_C"/>
</dbReference>
<dbReference type="GO" id="GO:0000166">
    <property type="term" value="F:nucleotide binding"/>
    <property type="evidence" value="ECO:0007669"/>
    <property type="project" value="UniProtKB-KW"/>
</dbReference>
<dbReference type="GO" id="GO:0046872">
    <property type="term" value="F:metal ion binding"/>
    <property type="evidence" value="ECO:0007669"/>
    <property type="project" value="UniProtKB-KW"/>
</dbReference>
<accession>A0A2M8EWC4</accession>
<evidence type="ECO:0000256" key="8">
    <source>
        <dbReference type="ARBA" id="ARBA00023239"/>
    </source>
</evidence>
<evidence type="ECO:0000256" key="1">
    <source>
        <dbReference type="ARBA" id="ARBA00001911"/>
    </source>
</evidence>
<dbReference type="CDD" id="cd08195">
    <property type="entry name" value="DHQS"/>
    <property type="match status" value="1"/>
</dbReference>
<dbReference type="GO" id="GO:0009423">
    <property type="term" value="P:chorismate biosynthetic process"/>
    <property type="evidence" value="ECO:0007669"/>
    <property type="project" value="UniProtKB-UniRule"/>
</dbReference>
<reference evidence="14" key="1">
    <citation type="submission" date="2017-09" db="EMBL/GenBank/DDBJ databases">
        <title>Depth-based differentiation of microbial function through sediment-hosted aquifers and enrichment of novel symbionts in the deep terrestrial subsurface.</title>
        <authorList>
            <person name="Probst A.J."/>
            <person name="Ladd B."/>
            <person name="Jarett J.K."/>
            <person name="Geller-Mcgrath D.E."/>
            <person name="Sieber C.M.K."/>
            <person name="Emerson J.B."/>
            <person name="Anantharaman K."/>
            <person name="Thomas B.C."/>
            <person name="Malmstrom R."/>
            <person name="Stieglmeier M."/>
            <person name="Klingl A."/>
            <person name="Woyke T."/>
            <person name="Ryan C.M."/>
            <person name="Banfield J.F."/>
        </authorList>
    </citation>
    <scope>NUCLEOTIDE SEQUENCE [LARGE SCALE GENOMIC DNA]</scope>
</reference>
<evidence type="ECO:0000256" key="10">
    <source>
        <dbReference type="NCBIfam" id="TIGR01357"/>
    </source>
</evidence>
<gene>
    <name evidence="13" type="primary">aroB</name>
    <name evidence="13" type="ORF">CO051_07200</name>
</gene>
<dbReference type="GO" id="GO:0009073">
    <property type="term" value="P:aromatic amino acid family biosynthetic process"/>
    <property type="evidence" value="ECO:0007669"/>
    <property type="project" value="InterPro"/>
</dbReference>
<evidence type="ECO:0000259" key="12">
    <source>
        <dbReference type="Pfam" id="PF24621"/>
    </source>
</evidence>
<dbReference type="PIRSF" id="PIRSF001455">
    <property type="entry name" value="DHQ_synth"/>
    <property type="match status" value="1"/>
</dbReference>
<keyword evidence="9" id="KW-0170">Cobalt</keyword>
<dbReference type="NCBIfam" id="TIGR01357">
    <property type="entry name" value="aroB"/>
    <property type="match status" value="1"/>
</dbReference>
<keyword evidence="5" id="KW-0547">Nucleotide-binding</keyword>
<dbReference type="Pfam" id="PF24621">
    <property type="entry name" value="DHQS_C"/>
    <property type="match status" value="1"/>
</dbReference>
<evidence type="ECO:0000256" key="9">
    <source>
        <dbReference type="ARBA" id="ARBA00023285"/>
    </source>
</evidence>
<dbReference type="Gene3D" id="1.20.1090.10">
    <property type="entry name" value="Dehydroquinate synthase-like - alpha domain"/>
    <property type="match status" value="1"/>
</dbReference>
<evidence type="ECO:0000256" key="4">
    <source>
        <dbReference type="ARBA" id="ARBA00022723"/>
    </source>
</evidence>
<dbReference type="Pfam" id="PF01761">
    <property type="entry name" value="DHQ_synthase"/>
    <property type="match status" value="1"/>
</dbReference>
<keyword evidence="4" id="KW-0479">Metal-binding</keyword>
<dbReference type="InterPro" id="IPR050071">
    <property type="entry name" value="Dehydroquinate_synthase"/>
</dbReference>
<dbReference type="AlphaFoldDB" id="A0A2M8EWC4"/>
<evidence type="ECO:0000259" key="11">
    <source>
        <dbReference type="Pfam" id="PF01761"/>
    </source>
</evidence>
<comment type="cofactor">
    <cofactor evidence="1">
        <name>NAD(+)</name>
        <dbReference type="ChEBI" id="CHEBI:57540"/>
    </cofactor>
</comment>
<keyword evidence="6" id="KW-0862">Zinc</keyword>
<dbReference type="FunFam" id="3.40.50.1970:FF:000007">
    <property type="entry name" value="Pentafunctional AROM polypeptide"/>
    <property type="match status" value="1"/>
</dbReference>
<protein>
    <recommendedName>
        <fullName evidence="10">3-dehydroquinate synthase</fullName>
        <ecNumber evidence="10">4.2.3.4</ecNumber>
    </recommendedName>
</protein>
<evidence type="ECO:0000313" key="14">
    <source>
        <dbReference type="Proteomes" id="UP000231383"/>
    </source>
</evidence>
<evidence type="ECO:0000256" key="5">
    <source>
        <dbReference type="ARBA" id="ARBA00022741"/>
    </source>
</evidence>
<evidence type="ECO:0000313" key="13">
    <source>
        <dbReference type="EMBL" id="PJC30163.1"/>
    </source>
</evidence>
<dbReference type="InterPro" id="IPR030963">
    <property type="entry name" value="DHQ_synth_fam"/>
</dbReference>
<dbReference type="PANTHER" id="PTHR43622:SF1">
    <property type="entry name" value="3-DEHYDROQUINATE SYNTHASE"/>
    <property type="match status" value="1"/>
</dbReference>
<keyword evidence="8" id="KW-0456">Lyase</keyword>
<evidence type="ECO:0000256" key="7">
    <source>
        <dbReference type="ARBA" id="ARBA00023027"/>
    </source>
</evidence>
<dbReference type="PANTHER" id="PTHR43622">
    <property type="entry name" value="3-DEHYDROQUINATE SYNTHASE"/>
    <property type="match status" value="1"/>
</dbReference>